<sequence length="86" mass="9871">MPLFTFKHPEFVNEGRVREVLKKVDIDHDGNLNKKELQEAARQLGAFNGAWRAFRAINHADANNDGLISGEEQEELVKYLLSKYKT</sequence>
<keyword evidence="1" id="KW-0106">Calcium</keyword>
<feature type="domain" description="EF-hand" evidence="2">
    <location>
        <begin position="12"/>
        <end position="47"/>
    </location>
</feature>
<dbReference type="EMBL" id="JARAOO010000006">
    <property type="protein sequence ID" value="KAJ7966632.1"/>
    <property type="molecule type" value="Genomic_DNA"/>
</dbReference>
<dbReference type="Pfam" id="PF13202">
    <property type="entry name" value="EF-hand_5"/>
    <property type="match status" value="2"/>
</dbReference>
<protein>
    <submittedName>
        <fullName evidence="3">Calcium-binding EF-hand family protein</fullName>
    </submittedName>
</protein>
<accession>A0AAD7LYN6</accession>
<dbReference type="Gene3D" id="1.10.238.10">
    <property type="entry name" value="EF-hand"/>
    <property type="match status" value="1"/>
</dbReference>
<dbReference type="PROSITE" id="PS50222">
    <property type="entry name" value="EF_HAND_2"/>
    <property type="match status" value="1"/>
</dbReference>
<reference evidence="3" key="1">
    <citation type="journal article" date="2023" name="Science">
        <title>Elucidation of the pathway for biosynthesis of saponin adjuvants from the soapbark tree.</title>
        <authorList>
            <person name="Reed J."/>
            <person name="Orme A."/>
            <person name="El-Demerdash A."/>
            <person name="Owen C."/>
            <person name="Martin L.B.B."/>
            <person name="Misra R.C."/>
            <person name="Kikuchi S."/>
            <person name="Rejzek M."/>
            <person name="Martin A.C."/>
            <person name="Harkess A."/>
            <person name="Leebens-Mack J."/>
            <person name="Louveau T."/>
            <person name="Stephenson M.J."/>
            <person name="Osbourn A."/>
        </authorList>
    </citation>
    <scope>NUCLEOTIDE SEQUENCE</scope>
    <source>
        <strain evidence="3">S10</strain>
    </source>
</reference>
<proteinExistence type="predicted"/>
<dbReference type="InterPro" id="IPR018247">
    <property type="entry name" value="EF_Hand_1_Ca_BS"/>
</dbReference>
<gene>
    <name evidence="3" type="ORF">O6P43_016075</name>
</gene>
<comment type="caution">
    <text evidence="3">The sequence shown here is derived from an EMBL/GenBank/DDBJ whole genome shotgun (WGS) entry which is preliminary data.</text>
</comment>
<dbReference type="AlphaFoldDB" id="A0AAD7LYN6"/>
<dbReference type="SMART" id="SM00054">
    <property type="entry name" value="EFh"/>
    <property type="match status" value="2"/>
</dbReference>
<evidence type="ECO:0000313" key="4">
    <source>
        <dbReference type="Proteomes" id="UP001163823"/>
    </source>
</evidence>
<dbReference type="Proteomes" id="UP001163823">
    <property type="component" value="Chromosome 6"/>
</dbReference>
<name>A0AAD7LYN6_QUISA</name>
<dbReference type="InterPro" id="IPR011992">
    <property type="entry name" value="EF-hand-dom_pair"/>
</dbReference>
<organism evidence="3 4">
    <name type="scientific">Quillaja saponaria</name>
    <name type="common">Soap bark tree</name>
    <dbReference type="NCBI Taxonomy" id="32244"/>
    <lineage>
        <taxon>Eukaryota</taxon>
        <taxon>Viridiplantae</taxon>
        <taxon>Streptophyta</taxon>
        <taxon>Embryophyta</taxon>
        <taxon>Tracheophyta</taxon>
        <taxon>Spermatophyta</taxon>
        <taxon>Magnoliopsida</taxon>
        <taxon>eudicotyledons</taxon>
        <taxon>Gunneridae</taxon>
        <taxon>Pentapetalae</taxon>
        <taxon>rosids</taxon>
        <taxon>fabids</taxon>
        <taxon>Fabales</taxon>
        <taxon>Quillajaceae</taxon>
        <taxon>Quillaja</taxon>
    </lineage>
</organism>
<dbReference type="KEGG" id="qsa:O6P43_016075"/>
<dbReference type="InterPro" id="IPR002048">
    <property type="entry name" value="EF_hand_dom"/>
</dbReference>
<keyword evidence="4" id="KW-1185">Reference proteome</keyword>
<evidence type="ECO:0000259" key="2">
    <source>
        <dbReference type="PROSITE" id="PS50222"/>
    </source>
</evidence>
<evidence type="ECO:0000313" key="3">
    <source>
        <dbReference type="EMBL" id="KAJ7966632.1"/>
    </source>
</evidence>
<evidence type="ECO:0000256" key="1">
    <source>
        <dbReference type="ARBA" id="ARBA00022837"/>
    </source>
</evidence>
<dbReference type="PROSITE" id="PS00018">
    <property type="entry name" value="EF_HAND_1"/>
    <property type="match status" value="1"/>
</dbReference>
<dbReference type="SUPFAM" id="SSF47473">
    <property type="entry name" value="EF-hand"/>
    <property type="match status" value="1"/>
</dbReference>
<dbReference type="GO" id="GO:0005509">
    <property type="term" value="F:calcium ion binding"/>
    <property type="evidence" value="ECO:0007669"/>
    <property type="project" value="InterPro"/>
</dbReference>